<sequence>MTAFPALARAKKLFLLRKGAAKQREEDAHEEFDYSTQIREISPSKRSVKAQNGRKTTQTKAKTATRRCTASLIAFCSDFDEQLQLLNSDLLLLNTSVRREYQRESLALENLTSKLQDRDAKWLEAPPVKKRYVKRCRIRLQRRKPRINLQVVLQQKAPAVKLPANPKTLSPAALLALQTVKACAIQSSNRRYLYHCLYRGGRSQLVAASQLATRCRCSRAFRHWRRIAAQRLKLRLRCHRAQQRIESCRSSFARSRAFQVVEAEGKYGMAKEFQQSKVLASSFHAWLGWYQNAFLVQR</sequence>
<protein>
    <submittedName>
        <fullName evidence="2">Uncharacterized protein</fullName>
    </submittedName>
</protein>
<keyword evidence="3" id="KW-1185">Reference proteome</keyword>
<dbReference type="EMBL" id="JBIMZQ010000044">
    <property type="protein sequence ID" value="KAL3659845.1"/>
    <property type="molecule type" value="Genomic_DNA"/>
</dbReference>
<name>A0ABD3F370_9STRA</name>
<dbReference type="AlphaFoldDB" id="A0ABD3F370"/>
<organism evidence="2 3">
    <name type="scientific">Phytophthora oleae</name>
    <dbReference type="NCBI Taxonomy" id="2107226"/>
    <lineage>
        <taxon>Eukaryota</taxon>
        <taxon>Sar</taxon>
        <taxon>Stramenopiles</taxon>
        <taxon>Oomycota</taxon>
        <taxon>Peronosporomycetes</taxon>
        <taxon>Peronosporales</taxon>
        <taxon>Peronosporaceae</taxon>
        <taxon>Phytophthora</taxon>
    </lineage>
</organism>
<dbReference type="Proteomes" id="UP001632037">
    <property type="component" value="Unassembled WGS sequence"/>
</dbReference>
<reference evidence="2 3" key="1">
    <citation type="submission" date="2024-09" db="EMBL/GenBank/DDBJ databases">
        <title>Genome sequencing and assembly of Phytophthora oleae, isolate VK10A, causative agent of rot of olive drupes.</title>
        <authorList>
            <person name="Conti Taguali S."/>
            <person name="Riolo M."/>
            <person name="La Spada F."/>
            <person name="Cacciola S.O."/>
            <person name="Dionisio G."/>
        </authorList>
    </citation>
    <scope>NUCLEOTIDE SEQUENCE [LARGE SCALE GENOMIC DNA]</scope>
    <source>
        <strain evidence="2 3">VK10A</strain>
    </source>
</reference>
<dbReference type="EMBL" id="JBIMZQ010000044">
    <property type="protein sequence ID" value="KAL3659838.1"/>
    <property type="molecule type" value="Genomic_DNA"/>
</dbReference>
<proteinExistence type="predicted"/>
<accession>A0ABD3F370</accession>
<comment type="caution">
    <text evidence="2">The sequence shown here is derived from an EMBL/GenBank/DDBJ whole genome shotgun (WGS) entry which is preliminary data.</text>
</comment>
<gene>
    <name evidence="1" type="ORF">V7S43_015140</name>
    <name evidence="2" type="ORF">V7S43_015147</name>
</gene>
<evidence type="ECO:0000313" key="2">
    <source>
        <dbReference type="EMBL" id="KAL3659845.1"/>
    </source>
</evidence>
<evidence type="ECO:0000313" key="3">
    <source>
        <dbReference type="Proteomes" id="UP001632037"/>
    </source>
</evidence>
<evidence type="ECO:0000313" key="1">
    <source>
        <dbReference type="EMBL" id="KAL3659838.1"/>
    </source>
</evidence>